<dbReference type="NCBIfam" id="TIGR00035">
    <property type="entry name" value="asp_race"/>
    <property type="match status" value="1"/>
</dbReference>
<dbReference type="PANTHER" id="PTHR21198:SF7">
    <property type="entry name" value="ASPARTATE-GLUTAMATE RACEMASE FAMILY"/>
    <property type="match status" value="1"/>
</dbReference>
<dbReference type="PANTHER" id="PTHR21198">
    <property type="entry name" value="GLUTAMATE RACEMASE"/>
    <property type="match status" value="1"/>
</dbReference>
<dbReference type="AlphaFoldDB" id="A0A1H7MIC4"/>
<keyword evidence="2" id="KW-0413">Isomerase</keyword>
<dbReference type="InterPro" id="IPR015942">
    <property type="entry name" value="Asp/Glu/hydantoin_racemase"/>
</dbReference>
<evidence type="ECO:0000256" key="1">
    <source>
        <dbReference type="ARBA" id="ARBA00007847"/>
    </source>
</evidence>
<comment type="similarity">
    <text evidence="1">Belongs to the aspartate/glutamate racemases family.</text>
</comment>
<proteinExistence type="inferred from homology"/>
<accession>A0A1H7MIC4</accession>
<evidence type="ECO:0000256" key="2">
    <source>
        <dbReference type="ARBA" id="ARBA00023235"/>
    </source>
</evidence>
<sequence length="229" mass="24762">MRTIGLIGGMSWESSAHYYRIINQEVRRRIGETHSAKSVMVSVDFAEIVALQHDGEWDVLAARMVEAARAAERGGAELLGLCTNTMHRVADAITEGVDLPLIHVVDATADAVTRAGFTRVGLLGTAFTMEQPFYVDRLQARGLDVIVPTRADRGIVHDVIYRELVRGTVLDSSRALYRDVIARLVARGAEAIILGCTEIMLLVGAADSAVPLFGTTEIHARAIVDAALA</sequence>
<dbReference type="EMBL" id="FNZZ01000002">
    <property type="protein sequence ID" value="SEL10435.1"/>
    <property type="molecule type" value="Genomic_DNA"/>
</dbReference>
<gene>
    <name evidence="3" type="ORF">SAMN05216382_1491</name>
</gene>
<dbReference type="InterPro" id="IPR001920">
    <property type="entry name" value="Asp/Glu_race"/>
</dbReference>
<dbReference type="SUPFAM" id="SSF53681">
    <property type="entry name" value="Aspartate/glutamate racemase"/>
    <property type="match status" value="2"/>
</dbReference>
<dbReference type="OrthoDB" id="9803739at2"/>
<dbReference type="Proteomes" id="UP000199214">
    <property type="component" value="Unassembled WGS sequence"/>
</dbReference>
<dbReference type="Gene3D" id="3.40.50.1860">
    <property type="match status" value="2"/>
</dbReference>
<organism evidence="3 4">
    <name type="scientific">Sphingomonas palmae</name>
    <dbReference type="NCBI Taxonomy" id="1855283"/>
    <lineage>
        <taxon>Bacteria</taxon>
        <taxon>Pseudomonadati</taxon>
        <taxon>Pseudomonadota</taxon>
        <taxon>Alphaproteobacteria</taxon>
        <taxon>Sphingomonadales</taxon>
        <taxon>Sphingomonadaceae</taxon>
        <taxon>Sphingomonas</taxon>
    </lineage>
</organism>
<dbReference type="Pfam" id="PF01177">
    <property type="entry name" value="Asp_Glu_race"/>
    <property type="match status" value="1"/>
</dbReference>
<evidence type="ECO:0000313" key="3">
    <source>
        <dbReference type="EMBL" id="SEL10435.1"/>
    </source>
</evidence>
<name>A0A1H7MIC4_9SPHN</name>
<dbReference type="RefSeq" id="WP_093004821.1">
    <property type="nucleotide sequence ID" value="NZ_FNZZ01000002.1"/>
</dbReference>
<dbReference type="GO" id="GO:0047661">
    <property type="term" value="F:amino-acid racemase activity"/>
    <property type="evidence" value="ECO:0007669"/>
    <property type="project" value="InterPro"/>
</dbReference>
<evidence type="ECO:0000313" key="4">
    <source>
        <dbReference type="Proteomes" id="UP000199214"/>
    </source>
</evidence>
<dbReference type="STRING" id="1855283.SAMN05216382_1491"/>
<dbReference type="InterPro" id="IPR004380">
    <property type="entry name" value="Asp_race"/>
</dbReference>
<reference evidence="4" key="1">
    <citation type="submission" date="2016-10" db="EMBL/GenBank/DDBJ databases">
        <authorList>
            <person name="Varghese N."/>
            <person name="Submissions S."/>
        </authorList>
    </citation>
    <scope>NUCLEOTIDE SEQUENCE [LARGE SCALE GENOMIC DNA]</scope>
    <source>
        <strain evidence="4">JS21-1</strain>
    </source>
</reference>
<protein>
    <submittedName>
        <fullName evidence="3">Aspartate racemase</fullName>
    </submittedName>
</protein>
<keyword evidence="4" id="KW-1185">Reference proteome</keyword>